<name>A0A849HK38_9MICO</name>
<dbReference type="Pfam" id="PF00392">
    <property type="entry name" value="GntR"/>
    <property type="match status" value="1"/>
</dbReference>
<keyword evidence="2" id="KW-0238">DNA-binding</keyword>
<sequence>MTAFAVLVDLGAPEPPYEQVRTQVAGAIATGELAEGDRLPTVRALAADLGLAVNTVARAYKELEAEGLVTTRRRAGTVVAAGSQSVDVALGRSAAAYAERATRAGLSESAAIDLVRAALRSARA</sequence>
<evidence type="ECO:0000256" key="1">
    <source>
        <dbReference type="ARBA" id="ARBA00023015"/>
    </source>
</evidence>
<dbReference type="PROSITE" id="PS50949">
    <property type="entry name" value="HTH_GNTR"/>
    <property type="match status" value="1"/>
</dbReference>
<dbReference type="SMART" id="SM00345">
    <property type="entry name" value="HTH_GNTR"/>
    <property type="match status" value="1"/>
</dbReference>
<evidence type="ECO:0000313" key="6">
    <source>
        <dbReference type="Proteomes" id="UP000588586"/>
    </source>
</evidence>
<dbReference type="CDD" id="cd07377">
    <property type="entry name" value="WHTH_GntR"/>
    <property type="match status" value="1"/>
</dbReference>
<dbReference type="Proteomes" id="UP000588586">
    <property type="component" value="Unassembled WGS sequence"/>
</dbReference>
<dbReference type="PANTHER" id="PTHR38445:SF9">
    <property type="entry name" value="HTH-TYPE TRANSCRIPTIONAL REPRESSOR YTRA"/>
    <property type="match status" value="1"/>
</dbReference>
<dbReference type="SUPFAM" id="SSF46785">
    <property type="entry name" value="Winged helix' DNA-binding domain"/>
    <property type="match status" value="1"/>
</dbReference>
<dbReference type="PANTHER" id="PTHR38445">
    <property type="entry name" value="HTH-TYPE TRANSCRIPTIONAL REPRESSOR YTRA"/>
    <property type="match status" value="1"/>
</dbReference>
<accession>A0A849HK38</accession>
<keyword evidence="6" id="KW-1185">Reference proteome</keyword>
<protein>
    <submittedName>
        <fullName evidence="5">GntR family transcriptional regulator</fullName>
    </submittedName>
</protein>
<dbReference type="AlphaFoldDB" id="A0A849HK38"/>
<evidence type="ECO:0000259" key="4">
    <source>
        <dbReference type="PROSITE" id="PS50949"/>
    </source>
</evidence>
<keyword evidence="1" id="KW-0805">Transcription regulation</keyword>
<proteinExistence type="predicted"/>
<organism evidence="5 6">
    <name type="scientific">Knoellia koreensis</name>
    <dbReference type="NCBI Taxonomy" id="2730921"/>
    <lineage>
        <taxon>Bacteria</taxon>
        <taxon>Bacillati</taxon>
        <taxon>Actinomycetota</taxon>
        <taxon>Actinomycetes</taxon>
        <taxon>Micrococcales</taxon>
        <taxon>Intrasporangiaceae</taxon>
        <taxon>Knoellia</taxon>
    </lineage>
</organism>
<keyword evidence="3" id="KW-0804">Transcription</keyword>
<dbReference type="InterPro" id="IPR036390">
    <property type="entry name" value="WH_DNA-bd_sf"/>
</dbReference>
<comment type="caution">
    <text evidence="5">The sequence shown here is derived from an EMBL/GenBank/DDBJ whole genome shotgun (WGS) entry which is preliminary data.</text>
</comment>
<feature type="domain" description="HTH gntR-type" evidence="4">
    <location>
        <begin position="14"/>
        <end position="82"/>
    </location>
</feature>
<dbReference type="Gene3D" id="1.10.10.10">
    <property type="entry name" value="Winged helix-like DNA-binding domain superfamily/Winged helix DNA-binding domain"/>
    <property type="match status" value="1"/>
</dbReference>
<dbReference type="GO" id="GO:0003700">
    <property type="term" value="F:DNA-binding transcription factor activity"/>
    <property type="evidence" value="ECO:0007669"/>
    <property type="project" value="InterPro"/>
</dbReference>
<dbReference type="EMBL" id="JABEPQ010000005">
    <property type="protein sequence ID" value="NNM47788.1"/>
    <property type="molecule type" value="Genomic_DNA"/>
</dbReference>
<evidence type="ECO:0000256" key="2">
    <source>
        <dbReference type="ARBA" id="ARBA00023125"/>
    </source>
</evidence>
<evidence type="ECO:0000313" key="5">
    <source>
        <dbReference type="EMBL" id="NNM47788.1"/>
    </source>
</evidence>
<evidence type="ECO:0000256" key="3">
    <source>
        <dbReference type="ARBA" id="ARBA00023163"/>
    </source>
</evidence>
<reference evidence="5 6" key="1">
    <citation type="submission" date="2020-04" db="EMBL/GenBank/DDBJ databases">
        <title>Knoellia sp. isolate from air conditioner.</title>
        <authorList>
            <person name="Chea S."/>
            <person name="Kim D.-U."/>
        </authorList>
    </citation>
    <scope>NUCLEOTIDE SEQUENCE [LARGE SCALE GENOMIC DNA]</scope>
    <source>
        <strain evidence="5 6">DB2414S</strain>
    </source>
</reference>
<gene>
    <name evidence="5" type="ORF">HJG52_17495</name>
</gene>
<dbReference type="InterPro" id="IPR036388">
    <property type="entry name" value="WH-like_DNA-bd_sf"/>
</dbReference>
<dbReference type="InterPro" id="IPR000524">
    <property type="entry name" value="Tscrpt_reg_HTH_GntR"/>
</dbReference>
<dbReference type="RefSeq" id="WP_171244926.1">
    <property type="nucleotide sequence ID" value="NZ_JABEPQ010000005.1"/>
</dbReference>
<dbReference type="GO" id="GO:0003677">
    <property type="term" value="F:DNA binding"/>
    <property type="evidence" value="ECO:0007669"/>
    <property type="project" value="UniProtKB-KW"/>
</dbReference>